<sequence>MRIFKFFVLVFFVGGAFSSSNDDFVTLPNAECMPRETVVSIDSPRYALKPSKVLLHRCDGSFDDLTPALKSCVKNESVTLNVKVQNIFMLTNEIVELENHTTCKQQCVFDGSQCNKNQKWDAENCLCVCDHNKRFQCPEHHIWEPNLCQCVCNRACPFKRHYLDQEDCTCTCKPKFYKRCNKRDKVLVADNCTCTDPKFQPVEGLDGNCDIIPTKWAVLIIVLSFFAIFIIAFDCILYTRNTGCVYHTTHICHKNESREELYPMKRGLMKTSNEVRV</sequence>
<keyword evidence="2" id="KW-0964">Secreted</keyword>
<dbReference type="Gene3D" id="2.10.90.10">
    <property type="entry name" value="Cystine-knot cytokines"/>
    <property type="match status" value="1"/>
</dbReference>
<dbReference type="RefSeq" id="XP_066924350.1">
    <property type="nucleotide sequence ID" value="XM_067068249.1"/>
</dbReference>
<keyword evidence="7" id="KW-1185">Reference proteome</keyword>
<keyword evidence="4" id="KW-0472">Membrane</keyword>
<reference evidence="6" key="1">
    <citation type="submission" date="2021-01" db="UniProtKB">
        <authorList>
            <consortium name="EnsemblMetazoa"/>
        </authorList>
    </citation>
    <scope>IDENTIFICATION</scope>
</reference>
<evidence type="ECO:0000256" key="4">
    <source>
        <dbReference type="SAM" id="Phobius"/>
    </source>
</evidence>
<name>A0A7M5XC75_9CNID</name>
<keyword evidence="3 5" id="KW-0732">Signal</keyword>
<comment type="subcellular location">
    <subcellularLocation>
        <location evidence="1">Secreted</location>
    </subcellularLocation>
</comment>
<dbReference type="GeneID" id="136811624"/>
<dbReference type="Proteomes" id="UP000594262">
    <property type="component" value="Unplaced"/>
</dbReference>
<dbReference type="InterPro" id="IPR029034">
    <property type="entry name" value="Cystine-knot_cytokine"/>
</dbReference>
<dbReference type="EnsemblMetazoa" id="CLYHEMT020917.1">
    <property type="protein sequence ID" value="CLYHEMP020917.1"/>
    <property type="gene ID" value="CLYHEMG020917"/>
</dbReference>
<organism evidence="6 7">
    <name type="scientific">Clytia hemisphaerica</name>
    <dbReference type="NCBI Taxonomy" id="252671"/>
    <lineage>
        <taxon>Eukaryota</taxon>
        <taxon>Metazoa</taxon>
        <taxon>Cnidaria</taxon>
        <taxon>Hydrozoa</taxon>
        <taxon>Hydroidolina</taxon>
        <taxon>Leptothecata</taxon>
        <taxon>Obeliida</taxon>
        <taxon>Clytiidae</taxon>
        <taxon>Clytia</taxon>
    </lineage>
</organism>
<feature type="signal peptide" evidence="5">
    <location>
        <begin position="1"/>
        <end position="18"/>
    </location>
</feature>
<evidence type="ECO:0000256" key="5">
    <source>
        <dbReference type="SAM" id="SignalP"/>
    </source>
</evidence>
<dbReference type="AlphaFoldDB" id="A0A7M5XC75"/>
<keyword evidence="4" id="KW-1133">Transmembrane helix</keyword>
<dbReference type="InterPro" id="IPR004153">
    <property type="entry name" value="CXCXC_repeat"/>
</dbReference>
<feature type="chain" id="PRO_5029884032" evidence="5">
    <location>
        <begin position="19"/>
        <end position="277"/>
    </location>
</feature>
<evidence type="ECO:0000256" key="3">
    <source>
        <dbReference type="ARBA" id="ARBA00022729"/>
    </source>
</evidence>
<evidence type="ECO:0000256" key="1">
    <source>
        <dbReference type="ARBA" id="ARBA00004613"/>
    </source>
</evidence>
<protein>
    <submittedName>
        <fullName evidence="6">Uncharacterized protein</fullName>
    </submittedName>
</protein>
<accession>A0A7M5XC75</accession>
<evidence type="ECO:0000313" key="7">
    <source>
        <dbReference type="Proteomes" id="UP000594262"/>
    </source>
</evidence>
<dbReference type="SUPFAM" id="SSF57501">
    <property type="entry name" value="Cystine-knot cytokines"/>
    <property type="match status" value="1"/>
</dbReference>
<evidence type="ECO:0000313" key="6">
    <source>
        <dbReference type="EnsemblMetazoa" id="CLYHEMP020917.1"/>
    </source>
</evidence>
<keyword evidence="4" id="KW-0812">Transmembrane</keyword>
<dbReference type="OrthoDB" id="5971045at2759"/>
<proteinExistence type="predicted"/>
<evidence type="ECO:0000256" key="2">
    <source>
        <dbReference type="ARBA" id="ARBA00022525"/>
    </source>
</evidence>
<dbReference type="Pfam" id="PF03128">
    <property type="entry name" value="CXCXC"/>
    <property type="match status" value="2"/>
</dbReference>
<feature type="transmembrane region" description="Helical" evidence="4">
    <location>
        <begin position="216"/>
        <end position="237"/>
    </location>
</feature>